<dbReference type="OrthoDB" id="9790554at2"/>
<dbReference type="PROSITE" id="PS51353">
    <property type="entry name" value="ARSC"/>
    <property type="match status" value="1"/>
</dbReference>
<evidence type="ECO:0000313" key="3">
    <source>
        <dbReference type="EMBL" id="TDN93899.1"/>
    </source>
</evidence>
<dbReference type="EMBL" id="SNWF01000004">
    <property type="protein sequence ID" value="TDN93899.1"/>
    <property type="molecule type" value="Genomic_DNA"/>
</dbReference>
<comment type="similarity">
    <text evidence="1 2">Belongs to the ArsC family.</text>
</comment>
<dbReference type="AlphaFoldDB" id="A0A4R6GG50"/>
<dbReference type="PANTHER" id="PTHR30041">
    <property type="entry name" value="ARSENATE REDUCTASE"/>
    <property type="match status" value="1"/>
</dbReference>
<dbReference type="InterPro" id="IPR036249">
    <property type="entry name" value="Thioredoxin-like_sf"/>
</dbReference>
<dbReference type="RefSeq" id="WP_112990584.1">
    <property type="nucleotide sequence ID" value="NZ_PTLZ01000001.1"/>
</dbReference>
<dbReference type="PANTHER" id="PTHR30041:SF4">
    <property type="entry name" value="ARSENATE REDUCTASE"/>
    <property type="match status" value="1"/>
</dbReference>
<dbReference type="SUPFAM" id="SSF52833">
    <property type="entry name" value="Thioredoxin-like"/>
    <property type="match status" value="1"/>
</dbReference>
<dbReference type="InterPro" id="IPR006660">
    <property type="entry name" value="Arsenate_reductase-like"/>
</dbReference>
<comment type="caution">
    <text evidence="3">The sequence shown here is derived from an EMBL/GenBank/DDBJ whole genome shotgun (WGS) entry which is preliminary data.</text>
</comment>
<gene>
    <name evidence="3" type="ORF">EV677_0434</name>
</gene>
<dbReference type="Pfam" id="PF03960">
    <property type="entry name" value="ArsC"/>
    <property type="match status" value="1"/>
</dbReference>
<evidence type="ECO:0000256" key="1">
    <source>
        <dbReference type="ARBA" id="ARBA00007198"/>
    </source>
</evidence>
<keyword evidence="4" id="KW-1185">Reference proteome</keyword>
<name>A0A4R6GG50_9BURK</name>
<evidence type="ECO:0000313" key="4">
    <source>
        <dbReference type="Proteomes" id="UP000294737"/>
    </source>
</evidence>
<proteinExistence type="inferred from homology"/>
<protein>
    <submittedName>
        <fullName evidence="3">Arsenate reductase</fullName>
    </submittedName>
</protein>
<organism evidence="3 4">
    <name type="scientific">Herminiimonas fonticola</name>
    <dbReference type="NCBI Taxonomy" id="303380"/>
    <lineage>
        <taxon>Bacteria</taxon>
        <taxon>Pseudomonadati</taxon>
        <taxon>Pseudomonadota</taxon>
        <taxon>Betaproteobacteria</taxon>
        <taxon>Burkholderiales</taxon>
        <taxon>Oxalobacteraceae</taxon>
        <taxon>Herminiimonas</taxon>
    </lineage>
</organism>
<reference evidence="3 4" key="1">
    <citation type="submission" date="2019-03" db="EMBL/GenBank/DDBJ databases">
        <title>Genomic Encyclopedia of Type Strains, Phase IV (KMG-IV): sequencing the most valuable type-strain genomes for metagenomic binning, comparative biology and taxonomic classification.</title>
        <authorList>
            <person name="Goeker M."/>
        </authorList>
    </citation>
    <scope>NUCLEOTIDE SEQUENCE [LARGE SCALE GENOMIC DNA]</scope>
    <source>
        <strain evidence="3 4">DSM 18555</strain>
    </source>
</reference>
<sequence>MLIIYHNPRCSKSREALELTQQFATQHQLDLDVVDYQKTPLTLPQLTELHQVLQSEQAVSVLDMTRGNEELFATLALQDASDDTLLQALAAHPQLLQRPIIRFNHRAVIARPPELVNAILQVQ</sequence>
<dbReference type="Gene3D" id="3.40.30.10">
    <property type="entry name" value="Glutaredoxin"/>
    <property type="match status" value="1"/>
</dbReference>
<dbReference type="Proteomes" id="UP000294737">
    <property type="component" value="Unassembled WGS sequence"/>
</dbReference>
<accession>A0A4R6GG50</accession>
<evidence type="ECO:0000256" key="2">
    <source>
        <dbReference type="PROSITE-ProRule" id="PRU01282"/>
    </source>
</evidence>